<protein>
    <submittedName>
        <fullName evidence="1">Uncharacterized protein</fullName>
    </submittedName>
</protein>
<evidence type="ECO:0000313" key="2">
    <source>
        <dbReference type="Proteomes" id="UP000317909"/>
    </source>
</evidence>
<keyword evidence="2" id="KW-1185">Reference proteome</keyword>
<dbReference type="KEGG" id="llh:I41_01170"/>
<name>A0A517TRF9_9BACT</name>
<evidence type="ECO:0000313" key="1">
    <source>
        <dbReference type="EMBL" id="QDT70962.1"/>
    </source>
</evidence>
<sequence>MKSSVPDIPNQLLWDCRRTCHELGGISLKTLYNVTEPRGDLPCVRLGVSGRIVRYDADVVRQYVKDRSSSQSAF</sequence>
<dbReference type="OrthoDB" id="289890at2"/>
<reference evidence="1 2" key="1">
    <citation type="submission" date="2019-02" db="EMBL/GenBank/DDBJ databases">
        <title>Deep-cultivation of Planctomycetes and their phenomic and genomic characterization uncovers novel biology.</title>
        <authorList>
            <person name="Wiegand S."/>
            <person name="Jogler M."/>
            <person name="Boedeker C."/>
            <person name="Pinto D."/>
            <person name="Vollmers J."/>
            <person name="Rivas-Marin E."/>
            <person name="Kohn T."/>
            <person name="Peeters S.H."/>
            <person name="Heuer A."/>
            <person name="Rast P."/>
            <person name="Oberbeckmann S."/>
            <person name="Bunk B."/>
            <person name="Jeske O."/>
            <person name="Meyerdierks A."/>
            <person name="Storesund J.E."/>
            <person name="Kallscheuer N."/>
            <person name="Luecker S."/>
            <person name="Lage O.M."/>
            <person name="Pohl T."/>
            <person name="Merkel B.J."/>
            <person name="Hornburger P."/>
            <person name="Mueller R.-W."/>
            <person name="Bruemmer F."/>
            <person name="Labrenz M."/>
            <person name="Spormann A.M."/>
            <person name="Op den Camp H."/>
            <person name="Overmann J."/>
            <person name="Amann R."/>
            <person name="Jetten M.S.M."/>
            <person name="Mascher T."/>
            <person name="Medema M.H."/>
            <person name="Devos D.P."/>
            <person name="Kaster A.-K."/>
            <person name="Ovreas L."/>
            <person name="Rohde M."/>
            <person name="Galperin M.Y."/>
            <person name="Jogler C."/>
        </authorList>
    </citation>
    <scope>NUCLEOTIDE SEQUENCE [LARGE SCALE GENOMIC DNA]</scope>
    <source>
        <strain evidence="1 2">I41</strain>
    </source>
</reference>
<gene>
    <name evidence="1" type="ORF">I41_01170</name>
</gene>
<accession>A0A517TRF9</accession>
<dbReference type="Proteomes" id="UP000317909">
    <property type="component" value="Chromosome"/>
</dbReference>
<organism evidence="1 2">
    <name type="scientific">Lacipirellula limnantheis</name>
    <dbReference type="NCBI Taxonomy" id="2528024"/>
    <lineage>
        <taxon>Bacteria</taxon>
        <taxon>Pseudomonadati</taxon>
        <taxon>Planctomycetota</taxon>
        <taxon>Planctomycetia</taxon>
        <taxon>Pirellulales</taxon>
        <taxon>Lacipirellulaceae</taxon>
        <taxon>Lacipirellula</taxon>
    </lineage>
</organism>
<dbReference type="EMBL" id="CP036339">
    <property type="protein sequence ID" value="QDT70962.1"/>
    <property type="molecule type" value="Genomic_DNA"/>
</dbReference>
<dbReference type="AlphaFoldDB" id="A0A517TRF9"/>
<proteinExistence type="predicted"/>
<dbReference type="RefSeq" id="WP_145429964.1">
    <property type="nucleotide sequence ID" value="NZ_CP036339.1"/>
</dbReference>